<feature type="region of interest" description="Disordered" evidence="5">
    <location>
        <begin position="399"/>
        <end position="423"/>
    </location>
</feature>
<evidence type="ECO:0000256" key="4">
    <source>
        <dbReference type="ARBA" id="ARBA00023242"/>
    </source>
</evidence>
<organism evidence="7">
    <name type="scientific">Salvia splendens</name>
    <name type="common">Scarlet sage</name>
    <dbReference type="NCBI Taxonomy" id="180675"/>
    <lineage>
        <taxon>Eukaryota</taxon>
        <taxon>Viridiplantae</taxon>
        <taxon>Streptophyta</taxon>
        <taxon>Embryophyta</taxon>
        <taxon>Tracheophyta</taxon>
        <taxon>Spermatophyta</taxon>
        <taxon>Magnoliopsida</taxon>
        <taxon>eudicotyledons</taxon>
        <taxon>Gunneridae</taxon>
        <taxon>Pentapetalae</taxon>
        <taxon>asterids</taxon>
        <taxon>lamiids</taxon>
        <taxon>Lamiales</taxon>
        <taxon>Lamiaceae</taxon>
        <taxon>Nepetoideae</taxon>
        <taxon>Mentheae</taxon>
        <taxon>Salviinae</taxon>
        <taxon>Salvia</taxon>
        <taxon>Salvia subgen. Calosphace</taxon>
        <taxon>core Calosphace</taxon>
    </lineage>
</organism>
<evidence type="ECO:0000313" key="7">
    <source>
        <dbReference type="EMBL" id="KAG6423848.1"/>
    </source>
</evidence>
<feature type="domain" description="RWP-RK" evidence="6">
    <location>
        <begin position="333"/>
        <end position="415"/>
    </location>
</feature>
<evidence type="ECO:0000259" key="6">
    <source>
        <dbReference type="PROSITE" id="PS51519"/>
    </source>
</evidence>
<sequence length="469" mass="53338">MKSYKQNFSMLNMTTYLKTADSCCLKPSSAGMDKGWVFLCKAKQSLCKNHVKSNSLLIKEKMEDLMKKIAVKSWKHNKWMVQFWAQKMVKNRCYLETSDQPYVIGCLAKGIASFRKQCTMYPYFVDNQARQNELGPPGRVFRFGHPEISPDLFFYTREEFPMRNFAMVCCNRGYMALPIFDDEGVDNYKVVGNKIVLHSHGLPPKILANKSVNIVSGREKALTEIQTTLSIINKIHPQFHMANVWVPAEDCLSSTSNNMSCMEMALSTKYNLKFMPTDSVHWIHVQARKGIIGMVLASENKSSLIKMACGKEIEETFVVEVIEFSYAYKLDFSESEVGEKGKNSLNLGVEVLQPHFGKKLKDVAEELGIGRSTIKRACRELGIRRWPNKEEHKKNLSLFEEEESAGNSEHSVPPSIGNLHPLDGVTETNVESADKVIVKVKYKKDLIKFEWSMSLGLAELSEEVAMRSY</sequence>
<dbReference type="EMBL" id="PNBA02000005">
    <property type="protein sequence ID" value="KAG6423848.1"/>
    <property type="molecule type" value="Genomic_DNA"/>
</dbReference>
<dbReference type="PANTHER" id="PTHR32002">
    <property type="entry name" value="PROTEIN NLP8"/>
    <property type="match status" value="1"/>
</dbReference>
<reference evidence="7" key="2">
    <citation type="submission" date="2020-08" db="EMBL/GenBank/DDBJ databases">
        <title>Plant Genome Project.</title>
        <authorList>
            <person name="Zhang R.-G."/>
        </authorList>
    </citation>
    <scope>NUCLEOTIDE SEQUENCE</scope>
    <source>
        <strain evidence="7">Huo1</strain>
        <tissue evidence="7">Leaf</tissue>
    </source>
</reference>
<dbReference type="Pfam" id="PF02042">
    <property type="entry name" value="RWP-RK"/>
    <property type="match status" value="1"/>
</dbReference>
<evidence type="ECO:0000256" key="2">
    <source>
        <dbReference type="ARBA" id="ARBA00023125"/>
    </source>
</evidence>
<dbReference type="Proteomes" id="UP000298416">
    <property type="component" value="Unassembled WGS sequence"/>
</dbReference>
<dbReference type="GO" id="GO:0003700">
    <property type="term" value="F:DNA-binding transcription factor activity"/>
    <property type="evidence" value="ECO:0007669"/>
    <property type="project" value="InterPro"/>
</dbReference>
<keyword evidence="8" id="KW-1185">Reference proteome</keyword>
<keyword evidence="3" id="KW-0804">Transcription</keyword>
<evidence type="ECO:0000256" key="3">
    <source>
        <dbReference type="ARBA" id="ARBA00023163"/>
    </source>
</evidence>
<accession>A0A8X8Y0Z5</accession>
<keyword evidence="4" id="KW-0539">Nucleus</keyword>
<proteinExistence type="predicted"/>
<dbReference type="PROSITE" id="PS51519">
    <property type="entry name" value="RWP_RK"/>
    <property type="match status" value="1"/>
</dbReference>
<dbReference type="PANTHER" id="PTHR32002:SF41">
    <property type="entry name" value="PROTEIN NLP8"/>
    <property type="match status" value="1"/>
</dbReference>
<evidence type="ECO:0000256" key="1">
    <source>
        <dbReference type="ARBA" id="ARBA00023015"/>
    </source>
</evidence>
<evidence type="ECO:0000313" key="8">
    <source>
        <dbReference type="Proteomes" id="UP000298416"/>
    </source>
</evidence>
<reference evidence="7" key="1">
    <citation type="submission" date="2018-01" db="EMBL/GenBank/DDBJ databases">
        <authorList>
            <person name="Mao J.F."/>
        </authorList>
    </citation>
    <scope>NUCLEOTIDE SEQUENCE</scope>
    <source>
        <strain evidence="7">Huo1</strain>
        <tissue evidence="7">Leaf</tissue>
    </source>
</reference>
<gene>
    <name evidence="7" type="ORF">SASPL_114252</name>
</gene>
<keyword evidence="2" id="KW-0238">DNA-binding</keyword>
<dbReference type="GO" id="GO:0003677">
    <property type="term" value="F:DNA binding"/>
    <property type="evidence" value="ECO:0007669"/>
    <property type="project" value="UniProtKB-KW"/>
</dbReference>
<comment type="caution">
    <text evidence="7">The sequence shown here is derived from an EMBL/GenBank/DDBJ whole genome shotgun (WGS) entry which is preliminary data.</text>
</comment>
<evidence type="ECO:0000256" key="5">
    <source>
        <dbReference type="SAM" id="MobiDB-lite"/>
    </source>
</evidence>
<keyword evidence="1" id="KW-0805">Transcription regulation</keyword>
<dbReference type="InterPro" id="IPR045012">
    <property type="entry name" value="NLP"/>
</dbReference>
<dbReference type="AlphaFoldDB" id="A0A8X8Y0Z5"/>
<dbReference type="InterPro" id="IPR003035">
    <property type="entry name" value="RWP-RK_dom"/>
</dbReference>
<name>A0A8X8Y0Z5_SALSN</name>
<protein>
    <recommendedName>
        <fullName evidence="6">RWP-RK domain-containing protein</fullName>
    </recommendedName>
</protein>